<sequence>MTCGAESMQFVKPFKFLNFWIKHDTFLDVVRQNWLADFMGDHFLIFKLKLKRVKTALSHWCMLTYGDIFKKLAIREDIVRVKEILFEEDPTIENRIVLQKAQAELKKYLSFEEQFWKQKEDDAWLESQELMSLAAVEFFRRQFTQESNPTNFDILNNIPAMVTMERNMKLCRFPSFEEVKHAVFTLSGDSASGPDGFTGLFYQHCWEIVGEDIFNMVERRGKPANVVIKLDMANAYDRVSWQYALHVLGRMGFAEHYIIMIWNLLANNWEVKQGDPLSPALFILSAEVLTRTTNKLFDDKKFIGYGMPKWIDPLNHLAYADDTIIFSSADTYSLGKIVKVLTQYEQTSGQLINKS</sequence>
<dbReference type="Proteomes" id="UP000790787">
    <property type="component" value="Chromosome 13"/>
</dbReference>
<evidence type="ECO:0000313" key="2">
    <source>
        <dbReference type="RefSeq" id="XP_075084877.1"/>
    </source>
</evidence>
<name>A0AC58SIR9_TOBAC</name>
<keyword evidence="1" id="KW-1185">Reference proteome</keyword>
<gene>
    <name evidence="2" type="primary">LOC142168116</name>
</gene>
<dbReference type="RefSeq" id="XP_075084877.1">
    <property type="nucleotide sequence ID" value="XM_075228776.1"/>
</dbReference>
<reference evidence="1" key="1">
    <citation type="journal article" date="2014" name="Nat. Commun.">
        <title>The tobacco genome sequence and its comparison with those of tomato and potato.</title>
        <authorList>
            <person name="Sierro N."/>
            <person name="Battey J.N."/>
            <person name="Ouadi S."/>
            <person name="Bakaher N."/>
            <person name="Bovet L."/>
            <person name="Willig A."/>
            <person name="Goepfert S."/>
            <person name="Peitsch M.C."/>
            <person name="Ivanov N.V."/>
        </authorList>
    </citation>
    <scope>NUCLEOTIDE SEQUENCE [LARGE SCALE GENOMIC DNA]</scope>
</reference>
<reference evidence="2" key="2">
    <citation type="submission" date="2025-08" db="UniProtKB">
        <authorList>
            <consortium name="RefSeq"/>
        </authorList>
    </citation>
    <scope>IDENTIFICATION</scope>
    <source>
        <tissue evidence="2">Leaf</tissue>
    </source>
</reference>
<protein>
    <submittedName>
        <fullName evidence="2">Uncharacterized protein LOC142168116</fullName>
    </submittedName>
</protein>
<organism evidence="1 2">
    <name type="scientific">Nicotiana tabacum</name>
    <name type="common">Common tobacco</name>
    <dbReference type="NCBI Taxonomy" id="4097"/>
    <lineage>
        <taxon>Eukaryota</taxon>
        <taxon>Viridiplantae</taxon>
        <taxon>Streptophyta</taxon>
        <taxon>Embryophyta</taxon>
        <taxon>Tracheophyta</taxon>
        <taxon>Spermatophyta</taxon>
        <taxon>Magnoliopsida</taxon>
        <taxon>eudicotyledons</taxon>
        <taxon>Gunneridae</taxon>
        <taxon>Pentapetalae</taxon>
        <taxon>asterids</taxon>
        <taxon>lamiids</taxon>
        <taxon>Solanales</taxon>
        <taxon>Solanaceae</taxon>
        <taxon>Nicotianoideae</taxon>
        <taxon>Nicotianeae</taxon>
        <taxon>Nicotiana</taxon>
    </lineage>
</organism>
<proteinExistence type="predicted"/>
<evidence type="ECO:0000313" key="1">
    <source>
        <dbReference type="Proteomes" id="UP000790787"/>
    </source>
</evidence>
<accession>A0AC58SIR9</accession>